<evidence type="ECO:0000259" key="2">
    <source>
        <dbReference type="Pfam" id="PF03787"/>
    </source>
</evidence>
<dbReference type="Pfam" id="PF03787">
    <property type="entry name" value="RAMPs"/>
    <property type="match status" value="1"/>
</dbReference>
<evidence type="ECO:0000313" key="3">
    <source>
        <dbReference type="EMBL" id="HFW32681.1"/>
    </source>
</evidence>
<dbReference type="GO" id="GO:0051607">
    <property type="term" value="P:defense response to virus"/>
    <property type="evidence" value="ECO:0007669"/>
    <property type="project" value="UniProtKB-KW"/>
</dbReference>
<comment type="caution">
    <text evidence="3">The sequence shown here is derived from an EMBL/GenBank/DDBJ whole genome shotgun (WGS) entry which is preliminary data.</text>
</comment>
<reference evidence="3" key="1">
    <citation type="journal article" date="2020" name="mSystems">
        <title>Genome- and Community-Level Interaction Insights into Carbon Utilization and Element Cycling Functions of Hydrothermarchaeota in Hydrothermal Sediment.</title>
        <authorList>
            <person name="Zhou Z."/>
            <person name="Liu Y."/>
            <person name="Xu W."/>
            <person name="Pan J."/>
            <person name="Luo Z.H."/>
            <person name="Li M."/>
        </authorList>
    </citation>
    <scope>NUCLEOTIDE SEQUENCE [LARGE SCALE GENOMIC DNA]</scope>
    <source>
        <strain evidence="3">SpSt-87</strain>
    </source>
</reference>
<gene>
    <name evidence="3" type="ORF">ENW66_07010</name>
</gene>
<protein>
    <recommendedName>
        <fullName evidence="2">CRISPR type III-associated protein domain-containing protein</fullName>
    </recommendedName>
</protein>
<organism evidence="3">
    <name type="scientific">Archaeoglobus fulgidus</name>
    <dbReference type="NCBI Taxonomy" id="2234"/>
    <lineage>
        <taxon>Archaea</taxon>
        <taxon>Methanobacteriati</taxon>
        <taxon>Methanobacteriota</taxon>
        <taxon>Archaeoglobi</taxon>
        <taxon>Archaeoglobales</taxon>
        <taxon>Archaeoglobaceae</taxon>
        <taxon>Archaeoglobus</taxon>
    </lineage>
</organism>
<proteinExistence type="predicted"/>
<keyword evidence="1" id="KW-0051">Antiviral defense</keyword>
<dbReference type="CDD" id="cd09726">
    <property type="entry name" value="RAMP_I_III"/>
    <property type="match status" value="1"/>
</dbReference>
<name>A0A7C3RDW5_ARCFL</name>
<sequence>MKWHGDIDVRLKIKTLRVGGVEQEEDVDLGTVPAEYTASSIKGLLRKAAKRVSNSLGIKGFDREIFGDADSEGRIQIIVKSTPKSEKEKRYGVKIDPSTSSVKSGHLFSYNFLTLDELCFTLRPLLGFKKDEAEFLFYALNYLRYETLGGFGSRGIGLIEDVEICEDFLKFLGVKK</sequence>
<dbReference type="EMBL" id="DTLB01000040">
    <property type="protein sequence ID" value="HFW32681.1"/>
    <property type="molecule type" value="Genomic_DNA"/>
</dbReference>
<dbReference type="InterPro" id="IPR005537">
    <property type="entry name" value="RAMP_III_fam"/>
</dbReference>
<feature type="domain" description="CRISPR type III-associated protein" evidence="2">
    <location>
        <begin position="34"/>
        <end position="160"/>
    </location>
</feature>
<evidence type="ECO:0000256" key="1">
    <source>
        <dbReference type="ARBA" id="ARBA00023118"/>
    </source>
</evidence>
<dbReference type="AlphaFoldDB" id="A0A7C3RDW5"/>
<accession>A0A7C3RDW5</accession>